<organism evidence="2">
    <name type="scientific">hydrothermal vent metagenome</name>
    <dbReference type="NCBI Taxonomy" id="652676"/>
    <lineage>
        <taxon>unclassified sequences</taxon>
        <taxon>metagenomes</taxon>
        <taxon>ecological metagenomes</taxon>
    </lineage>
</organism>
<protein>
    <submittedName>
        <fullName evidence="2">Uncharacterized protein</fullName>
    </submittedName>
</protein>
<reference evidence="2" key="1">
    <citation type="submission" date="2018-06" db="EMBL/GenBank/DDBJ databases">
        <authorList>
            <person name="Zhirakovskaya E."/>
        </authorList>
    </citation>
    <scope>NUCLEOTIDE SEQUENCE</scope>
</reference>
<dbReference type="AlphaFoldDB" id="A0A3B0YSU4"/>
<feature type="transmembrane region" description="Helical" evidence="1">
    <location>
        <begin position="150"/>
        <end position="171"/>
    </location>
</feature>
<dbReference type="EMBL" id="UOFL01000171">
    <property type="protein sequence ID" value="VAW79163.1"/>
    <property type="molecule type" value="Genomic_DNA"/>
</dbReference>
<keyword evidence="1" id="KW-0472">Membrane</keyword>
<evidence type="ECO:0000313" key="2">
    <source>
        <dbReference type="EMBL" id="VAW79163.1"/>
    </source>
</evidence>
<evidence type="ECO:0000256" key="1">
    <source>
        <dbReference type="SAM" id="Phobius"/>
    </source>
</evidence>
<name>A0A3B0YSU4_9ZZZZ</name>
<gene>
    <name evidence="2" type="ORF">MNBD_GAMMA12-406</name>
</gene>
<feature type="transmembrane region" description="Helical" evidence="1">
    <location>
        <begin position="216"/>
        <end position="235"/>
    </location>
</feature>
<accession>A0A3B0YSU4</accession>
<keyword evidence="1" id="KW-0812">Transmembrane</keyword>
<proteinExistence type="predicted"/>
<sequence length="240" mass="28256">MANFVSSEFVYKSEISSICNKLHPDTIEQFWLVKLVRGKLVNAYWDTNIGKEELYKDYKNFCRVRDIEVKSFLDFDCLIFGNLLLTHSESEDDYRPSKGKRKLERQEYDRLAHCVPELERCRRLYLEARPDLVSHVTQLRFTPRFTKRKLFLRFDVLLLLSGVMILAYQAFMLTVQGTWTSFSLFHFIEIAEWQTGLEWLTDTSTLSTTKLLSQKLLSYAEIALILLTLGLLIHINTDYE</sequence>
<keyword evidence="1" id="KW-1133">Transmembrane helix</keyword>